<dbReference type="KEGG" id="kdj:28967217"/>
<dbReference type="VEuPathDB" id="FungiDB:I303_03518"/>
<dbReference type="Proteomes" id="UP000078595">
    <property type="component" value="Chromosome 4"/>
</dbReference>
<dbReference type="GO" id="GO:0000340">
    <property type="term" value="F:RNA 7-methylguanosine cap binding"/>
    <property type="evidence" value="ECO:0007669"/>
    <property type="project" value="TreeGrafter"/>
</dbReference>
<dbReference type="OrthoDB" id="17977at2759"/>
<feature type="region of interest" description="Disordered" evidence="2">
    <location>
        <begin position="169"/>
        <end position="336"/>
    </location>
</feature>
<feature type="compositionally biased region" description="Polar residues" evidence="2">
    <location>
        <begin position="316"/>
        <end position="335"/>
    </location>
</feature>
<dbReference type="InterPro" id="IPR001040">
    <property type="entry name" value="TIF_eIF_4E"/>
</dbReference>
<evidence type="ECO:0000256" key="1">
    <source>
        <dbReference type="RuleBase" id="RU004374"/>
    </source>
</evidence>
<comment type="similarity">
    <text evidence="1">Belongs to the eukaryotic initiation factor 4E family.</text>
</comment>
<gene>
    <name evidence="3" type="ORF">I303_03518</name>
    <name evidence="4" type="ORF">I303_103495</name>
</gene>
<dbReference type="AlphaFoldDB" id="A0A1A6A6X0"/>
<dbReference type="SUPFAM" id="SSF55418">
    <property type="entry name" value="eIF4e-like"/>
    <property type="match status" value="1"/>
</dbReference>
<reference evidence="4" key="2">
    <citation type="submission" date="2013-07" db="EMBL/GenBank/DDBJ databases">
        <authorList>
            <consortium name="The Broad Institute Genome Sequencing Platform"/>
            <person name="Cuomo C."/>
            <person name="Litvintseva A."/>
            <person name="Chen Y."/>
            <person name="Heitman J."/>
            <person name="Sun S."/>
            <person name="Springer D."/>
            <person name="Dromer F."/>
            <person name="Young S.K."/>
            <person name="Zeng Q."/>
            <person name="Gargeya S."/>
            <person name="Fitzgerald M."/>
            <person name="Abouelleil A."/>
            <person name="Alvarado L."/>
            <person name="Berlin A.M."/>
            <person name="Chapman S.B."/>
            <person name="Dewar J."/>
            <person name="Goldberg J."/>
            <person name="Griggs A."/>
            <person name="Gujja S."/>
            <person name="Hansen M."/>
            <person name="Howarth C."/>
            <person name="Imamovic A."/>
            <person name="Larimer J."/>
            <person name="McCowan C."/>
            <person name="Murphy C."/>
            <person name="Pearson M."/>
            <person name="Priest M."/>
            <person name="Roberts A."/>
            <person name="Saif S."/>
            <person name="Shea T."/>
            <person name="Sykes S."/>
            <person name="Wortman J."/>
            <person name="Nusbaum C."/>
            <person name="Birren B."/>
        </authorList>
    </citation>
    <scope>NUCLEOTIDE SEQUENCE</scope>
    <source>
        <strain evidence="4">CBS 10117</strain>
    </source>
</reference>
<dbReference type="PANTHER" id="PTHR11960:SF71">
    <property type="entry name" value="TRANSLATION INITIATION FACTOR 4E"/>
    <property type="match status" value="1"/>
</dbReference>
<dbReference type="STRING" id="1296121.A0A1A6A6X0"/>
<dbReference type="Pfam" id="PF01652">
    <property type="entry name" value="IF4E"/>
    <property type="match status" value="1"/>
</dbReference>
<keyword evidence="1" id="KW-0648">Protein biosynthesis</keyword>
<keyword evidence="1" id="KW-0396">Initiation factor</keyword>
<evidence type="ECO:0000313" key="5">
    <source>
        <dbReference type="Proteomes" id="UP000078595"/>
    </source>
</evidence>
<dbReference type="GO" id="GO:0003743">
    <property type="term" value="F:translation initiation factor activity"/>
    <property type="evidence" value="ECO:0007669"/>
    <property type="project" value="UniProtKB-KW"/>
</dbReference>
<feature type="region of interest" description="Disordered" evidence="2">
    <location>
        <begin position="420"/>
        <end position="471"/>
    </location>
</feature>
<name>A0A1A6A6X0_9TREE</name>
<dbReference type="Gene3D" id="3.30.760.10">
    <property type="entry name" value="RNA Cap, Translation Initiation Factor Eif4e"/>
    <property type="match status" value="1"/>
</dbReference>
<keyword evidence="5" id="KW-1185">Reference proteome</keyword>
<proteinExistence type="inferred from homology"/>
<feature type="compositionally biased region" description="Basic and acidic residues" evidence="2">
    <location>
        <begin position="191"/>
        <end position="206"/>
    </location>
</feature>
<feature type="region of interest" description="Disordered" evidence="2">
    <location>
        <begin position="82"/>
        <end position="108"/>
    </location>
</feature>
<evidence type="ECO:0000313" key="3">
    <source>
        <dbReference type="EMBL" id="OBR85805.1"/>
    </source>
</evidence>
<feature type="compositionally biased region" description="Basic residues" evidence="2">
    <location>
        <begin position="170"/>
        <end position="186"/>
    </location>
</feature>
<dbReference type="InterPro" id="IPR023398">
    <property type="entry name" value="TIF_eIF4e-like"/>
</dbReference>
<organism evidence="3">
    <name type="scientific">Kwoniella dejecticola CBS 10117</name>
    <dbReference type="NCBI Taxonomy" id="1296121"/>
    <lineage>
        <taxon>Eukaryota</taxon>
        <taxon>Fungi</taxon>
        <taxon>Dikarya</taxon>
        <taxon>Basidiomycota</taxon>
        <taxon>Agaricomycotina</taxon>
        <taxon>Tremellomycetes</taxon>
        <taxon>Tremellales</taxon>
        <taxon>Cryptococcaceae</taxon>
        <taxon>Kwoniella</taxon>
    </lineage>
</organism>
<reference evidence="3" key="1">
    <citation type="submission" date="2013-07" db="EMBL/GenBank/DDBJ databases">
        <title>The Genome Sequence of Cryptococcus dejecticola CBS10117.</title>
        <authorList>
            <consortium name="The Broad Institute Genome Sequencing Platform"/>
            <person name="Cuomo C."/>
            <person name="Litvintseva A."/>
            <person name="Chen Y."/>
            <person name="Heitman J."/>
            <person name="Sun S."/>
            <person name="Springer D."/>
            <person name="Dromer F."/>
            <person name="Young S.K."/>
            <person name="Zeng Q."/>
            <person name="Gargeya S."/>
            <person name="Fitzgerald M."/>
            <person name="Abouelleil A."/>
            <person name="Alvarado L."/>
            <person name="Berlin A.M."/>
            <person name="Chapman S.B."/>
            <person name="Dewar J."/>
            <person name="Goldberg J."/>
            <person name="Griggs A."/>
            <person name="Gujja S."/>
            <person name="Hansen M."/>
            <person name="Howarth C."/>
            <person name="Imamovic A."/>
            <person name="Larimer J."/>
            <person name="McCowan C."/>
            <person name="Murphy C."/>
            <person name="Pearson M."/>
            <person name="Priest M."/>
            <person name="Roberts A."/>
            <person name="Saif S."/>
            <person name="Shea T."/>
            <person name="Sykes S."/>
            <person name="Wortman J."/>
            <person name="Nusbaum C."/>
            <person name="Birren B."/>
        </authorList>
    </citation>
    <scope>NUCLEOTIDE SEQUENCE [LARGE SCALE GENOMIC DNA]</scope>
    <source>
        <strain evidence="3">CBS 10117</strain>
    </source>
</reference>
<evidence type="ECO:0000256" key="2">
    <source>
        <dbReference type="SAM" id="MobiDB-lite"/>
    </source>
</evidence>
<dbReference type="RefSeq" id="XP_018263647.1">
    <property type="nucleotide sequence ID" value="XM_018406839.1"/>
</dbReference>
<dbReference type="GO" id="GO:0016281">
    <property type="term" value="C:eukaryotic translation initiation factor 4F complex"/>
    <property type="evidence" value="ECO:0007669"/>
    <property type="project" value="TreeGrafter"/>
</dbReference>
<dbReference type="EMBL" id="KI894030">
    <property type="protein sequence ID" value="OBR85805.1"/>
    <property type="molecule type" value="Genomic_DNA"/>
</dbReference>
<dbReference type="EMBL" id="CP144533">
    <property type="protein sequence ID" value="WWC60919.1"/>
    <property type="molecule type" value="Genomic_DNA"/>
</dbReference>
<accession>A0A1A6A6X0</accession>
<reference evidence="4" key="3">
    <citation type="submission" date="2024-02" db="EMBL/GenBank/DDBJ databases">
        <title>Comparative genomics of Cryptococcus and Kwoniella reveals pathogenesis evolution and contrasting modes of karyotype evolution via chromosome fusion or intercentromeric recombination.</title>
        <authorList>
            <person name="Coelho M.A."/>
            <person name="David-Palma M."/>
            <person name="Shea T."/>
            <person name="Bowers K."/>
            <person name="McGinley-Smith S."/>
            <person name="Mohammad A.W."/>
            <person name="Gnirke A."/>
            <person name="Yurkov A.M."/>
            <person name="Nowrousian M."/>
            <person name="Sun S."/>
            <person name="Cuomo C.A."/>
            <person name="Heitman J."/>
        </authorList>
    </citation>
    <scope>NUCLEOTIDE SEQUENCE</scope>
    <source>
        <strain evidence="4">CBS 10117</strain>
    </source>
</reference>
<sequence length="826" mass="91103">MSTLLSSEDQTQNGLFLNSAFRNLSNDPVKLQQLILSVKNHAWAEKFPQWHSGNWILHNYDNLGTPGLDIPSYQIVRIDPDGSTNTPGTGAAGAGRTRSEGVRGRLKGVYRKTQKPVASIRLIEDDNEKGKDEEEKIGFGNQKRGFRVDDDEEVSAYIAELDKAELAAEKRRKKNKSKKKRSKRKLSSSEGDPRVAEEGVLEEDKSMNSTVQVTGDSEGEGEEANVEVVLEDMVKISPITDEESQTQIGHDSPQQASVDENPNSEELVEAILDVNSNESQSTEVDEHRPQTAGEEEQSLVTTDEASDSESTEKSHISSVATPNSERVLSPVTQPAVTPIRAINNQGTQEADNSIESSSPSFISITSAEIVVKLPTTKPITDPLDETPAATPVYNEQFPNNIIFFGTVPTEYFQSFDHHRVHRSSDPEVPTSLEESQEAETETFTSEEAADETKHEEEHQSASHTRKSSAVEEEIVTPIVSSHPEIGSTTGPSPDFFDQQRHHKLPMMFSQTPSQSPPSPNENALSTFLGSITESKQTVFAYPATERPLTPPPELEDDEDDGTLVFPVEPAKIPHLPKPVQPILPPSMVVPPAMPSPVPSITLNTPTIPYFSSSIYPLNNSWTLYYSNTSHQRKVSAPIPVPALGFHPNAVDYSSHLFTIFSANNLEDLFGSWKALRRSIARSKGRNIEPLGDSMMKGGPGLGTHFFPDETNFHFFKSGIKPMWEDKMCQKGGKIMIAGEAVVIDNLFLEFVLLLISGEIDETIPPPAGSSSTICGVVLSRRKLTRLELWLGGKTSPDREWVGKVTRFIEERFRGSKVYGFKSFGKN</sequence>
<feature type="compositionally biased region" description="Polar residues" evidence="2">
    <location>
        <begin position="245"/>
        <end position="261"/>
    </location>
</feature>
<dbReference type="PANTHER" id="PTHR11960">
    <property type="entry name" value="EUKARYOTIC TRANSLATION INITIATION FACTOR 4E RELATED"/>
    <property type="match status" value="1"/>
</dbReference>
<protein>
    <recommendedName>
        <fullName evidence="6">Translation initiation factor 4E</fullName>
    </recommendedName>
</protein>
<evidence type="ECO:0008006" key="6">
    <source>
        <dbReference type="Google" id="ProtNLM"/>
    </source>
</evidence>
<feature type="compositionally biased region" description="Basic and acidic residues" evidence="2">
    <location>
        <begin position="450"/>
        <end position="460"/>
    </location>
</feature>
<evidence type="ECO:0000313" key="4">
    <source>
        <dbReference type="EMBL" id="WWC60919.1"/>
    </source>
</evidence>
<dbReference type="GeneID" id="28967217"/>
<keyword evidence="1" id="KW-0694">RNA-binding</keyword>